<dbReference type="InterPro" id="IPR006603">
    <property type="entry name" value="PQ-loop_rpt"/>
</dbReference>
<protein>
    <recommendedName>
        <fullName evidence="8 9">Mannose-P-dolichol utilization defect 1 protein homolog</fullName>
    </recommendedName>
</protein>
<dbReference type="Gene3D" id="1.20.1280.290">
    <property type="match status" value="2"/>
</dbReference>
<dbReference type="SMART" id="SM00679">
    <property type="entry name" value="CTNS"/>
    <property type="match status" value="2"/>
</dbReference>
<evidence type="ECO:0000256" key="9">
    <source>
        <dbReference type="PIRNR" id="PIRNR023381"/>
    </source>
</evidence>
<proteinExistence type="inferred from homology"/>
<dbReference type="InterPro" id="IPR016817">
    <property type="entry name" value="MannP-dilichol_defect-1"/>
</dbReference>
<keyword evidence="6 9" id="KW-0472">Membrane</keyword>
<reference evidence="11 12" key="1">
    <citation type="journal article" date="2017" name="Curr. Biol.">
        <title>Genome architecture and evolution of a unichromosomal asexual nematode.</title>
        <authorList>
            <person name="Fradin H."/>
            <person name="Zegar C."/>
            <person name="Gutwein M."/>
            <person name="Lucas J."/>
            <person name="Kovtun M."/>
            <person name="Corcoran D."/>
            <person name="Baugh L.R."/>
            <person name="Kiontke K."/>
            <person name="Gunsalus K."/>
            <person name="Fitch D.H."/>
            <person name="Piano F."/>
        </authorList>
    </citation>
    <scope>NUCLEOTIDE SEQUENCE [LARGE SCALE GENOMIC DNA]</scope>
    <source>
        <strain evidence="11">PF1309</strain>
    </source>
</reference>
<evidence type="ECO:0000256" key="7">
    <source>
        <dbReference type="ARBA" id="ARBA00038475"/>
    </source>
</evidence>
<evidence type="ECO:0000313" key="11">
    <source>
        <dbReference type="EMBL" id="PAV55970.1"/>
    </source>
</evidence>
<feature type="transmembrane region" description="Helical" evidence="10">
    <location>
        <begin position="181"/>
        <end position="198"/>
    </location>
</feature>
<dbReference type="AlphaFoldDB" id="A0A2A2J268"/>
<dbReference type="Pfam" id="PF04193">
    <property type="entry name" value="PQ-loop"/>
    <property type="match status" value="2"/>
</dbReference>
<dbReference type="PANTHER" id="PTHR12226:SF2">
    <property type="entry name" value="MANNOSE-P-DOLICHOL UTILIZATION DEFECT 1 PROTEIN"/>
    <property type="match status" value="1"/>
</dbReference>
<organism evidence="11 12">
    <name type="scientific">Diploscapter pachys</name>
    <dbReference type="NCBI Taxonomy" id="2018661"/>
    <lineage>
        <taxon>Eukaryota</taxon>
        <taxon>Metazoa</taxon>
        <taxon>Ecdysozoa</taxon>
        <taxon>Nematoda</taxon>
        <taxon>Chromadorea</taxon>
        <taxon>Rhabditida</taxon>
        <taxon>Rhabditina</taxon>
        <taxon>Rhabditomorpha</taxon>
        <taxon>Rhabditoidea</taxon>
        <taxon>Rhabditidae</taxon>
        <taxon>Diploscapter</taxon>
    </lineage>
</organism>
<dbReference type="Proteomes" id="UP000218231">
    <property type="component" value="Unassembled WGS sequence"/>
</dbReference>
<keyword evidence="2" id="KW-0813">Transport</keyword>
<evidence type="ECO:0000256" key="3">
    <source>
        <dbReference type="ARBA" id="ARBA00022692"/>
    </source>
</evidence>
<evidence type="ECO:0000256" key="5">
    <source>
        <dbReference type="ARBA" id="ARBA00022989"/>
    </source>
</evidence>
<keyword evidence="5 9" id="KW-1133">Transmembrane helix</keyword>
<evidence type="ECO:0000256" key="10">
    <source>
        <dbReference type="SAM" id="Phobius"/>
    </source>
</evidence>
<dbReference type="OrthoDB" id="271506at2759"/>
<name>A0A2A2J268_9BILA</name>
<comment type="similarity">
    <text evidence="7 9">Belongs to the MPDU1 (TC 2.A.43.3) family.</text>
</comment>
<evidence type="ECO:0000256" key="1">
    <source>
        <dbReference type="ARBA" id="ARBA00004141"/>
    </source>
</evidence>
<accession>A0A2A2J268</accession>
<evidence type="ECO:0000256" key="8">
    <source>
        <dbReference type="ARBA" id="ARBA00067517"/>
    </source>
</evidence>
<keyword evidence="12" id="KW-1185">Reference proteome</keyword>
<keyword evidence="3 9" id="KW-0812">Transmembrane</keyword>
<feature type="transmembrane region" description="Helical" evidence="10">
    <location>
        <begin position="210"/>
        <end position="233"/>
    </location>
</feature>
<dbReference type="GO" id="GO:0009312">
    <property type="term" value="P:oligosaccharide biosynthetic process"/>
    <property type="evidence" value="ECO:0007669"/>
    <property type="project" value="TreeGrafter"/>
</dbReference>
<gene>
    <name evidence="11" type="ORF">WR25_25438</name>
</gene>
<feature type="transmembrane region" description="Helical" evidence="10">
    <location>
        <begin position="102"/>
        <end position="119"/>
    </location>
</feature>
<sequence length="245" mass="27000">MATKLFDDAIRFVFPKNCFEEMLIKFNVLHPVCSKLVLSRVLGLGITLGSILLFVPQILKIYNAKSAKGISLISQLLALLAAAGTASYSYKKGFVFSQWGDSLFVAIQLVVIVMQILFYSDSSAYAFAFLAFCWAYTFAVIGNYIPAEVLISVQTLTIPITVVSKVIQIWQNYSAGSTGQLSIISVFLQFAGTVARVFTSVQETGDQLLVASFGIAALLNGIIFVQFLLYWNASAEEQRKKKKKQ</sequence>
<dbReference type="PANTHER" id="PTHR12226">
    <property type="entry name" value="MANNOSE-P-DOLICHOL UTILIZATION DEFECT 1 LEC35 -RELATED"/>
    <property type="match status" value="1"/>
</dbReference>
<dbReference type="EMBL" id="LIAE01010733">
    <property type="protein sequence ID" value="PAV55970.1"/>
    <property type="molecule type" value="Genomic_DNA"/>
</dbReference>
<comment type="subcellular location">
    <subcellularLocation>
        <location evidence="1 9">Membrane</location>
        <topology evidence="1 9">Multi-pass membrane protein</topology>
    </subcellularLocation>
</comment>
<feature type="transmembrane region" description="Helical" evidence="10">
    <location>
        <begin position="126"/>
        <end position="145"/>
    </location>
</feature>
<dbReference type="STRING" id="2018661.A0A2A2J268"/>
<dbReference type="PIRSF" id="PIRSF023381">
    <property type="entry name" value="MannP-dilichol_defect-1p"/>
    <property type="match status" value="1"/>
</dbReference>
<feature type="transmembrane region" description="Helical" evidence="10">
    <location>
        <begin position="37"/>
        <end position="59"/>
    </location>
</feature>
<evidence type="ECO:0000256" key="2">
    <source>
        <dbReference type="ARBA" id="ARBA00022448"/>
    </source>
</evidence>
<comment type="caution">
    <text evidence="11">The sequence shown here is derived from an EMBL/GenBank/DDBJ whole genome shotgun (WGS) entry which is preliminary data.</text>
</comment>
<dbReference type="FunFam" id="1.20.1280.290:FF:000006">
    <property type="entry name" value="mannose-P-dolichol utilization defect 1 protein"/>
    <property type="match status" value="1"/>
</dbReference>
<feature type="transmembrane region" description="Helical" evidence="10">
    <location>
        <begin position="71"/>
        <end position="90"/>
    </location>
</feature>
<evidence type="ECO:0000313" key="12">
    <source>
        <dbReference type="Proteomes" id="UP000218231"/>
    </source>
</evidence>
<keyword evidence="4" id="KW-0677">Repeat</keyword>
<evidence type="ECO:0000256" key="4">
    <source>
        <dbReference type="ARBA" id="ARBA00022737"/>
    </source>
</evidence>
<evidence type="ECO:0000256" key="6">
    <source>
        <dbReference type="ARBA" id="ARBA00023136"/>
    </source>
</evidence>
<dbReference type="GO" id="GO:0016020">
    <property type="term" value="C:membrane"/>
    <property type="evidence" value="ECO:0007669"/>
    <property type="project" value="UniProtKB-SubCell"/>
</dbReference>